<feature type="compositionally biased region" description="Basic and acidic residues" evidence="1">
    <location>
        <begin position="215"/>
        <end position="301"/>
    </location>
</feature>
<proteinExistence type="predicted"/>
<sequence length="343" mass="39511">MSRRERDVRDSHGKRLHSRFDREPSPKKLKRDEKPEVNLAHSSHRHSSVMEATSHEQKQRPVQDEVPLKSIPALSSPTLQNEKKNLEGKGDKPPTITQHSSDNREAPRSRSYYQHDDRGSAGQGGRNFGRRVTDRRKWDDSRENSGFRGGRDDVNDQPKKDERSQSHADEKTGVWRHDRFHELESRVPPSKKRPAFREKKLPAEPQTDTAATGSDKAKLSTREQPDLATAKRGEQRGGSHPRALDKPDRTFIRASDDRRERRGDGFYHRGEVQRNIDPSRERYAGMRGRGDRFNARYGERDSNRAGGFEVEKWKHDLFDEANRSPPPKNEEEQIAKVEALLAL</sequence>
<keyword evidence="3" id="KW-1185">Reference proteome</keyword>
<evidence type="ECO:0008006" key="4">
    <source>
        <dbReference type="Google" id="ProtNLM"/>
    </source>
</evidence>
<feature type="region of interest" description="Disordered" evidence="1">
    <location>
        <begin position="1"/>
        <end position="301"/>
    </location>
</feature>
<dbReference type="PANTHER" id="PTHR36364:SF1">
    <property type="entry name" value="OS03G0203000 PROTEIN"/>
    <property type="match status" value="1"/>
</dbReference>
<feature type="compositionally biased region" description="Basic and acidic residues" evidence="1">
    <location>
        <begin position="101"/>
        <end position="119"/>
    </location>
</feature>
<feature type="compositionally biased region" description="Basic and acidic residues" evidence="1">
    <location>
        <begin position="1"/>
        <end position="36"/>
    </location>
</feature>
<organism evidence="2 3">
    <name type="scientific">Dendrobium thyrsiflorum</name>
    <name type="common">Pinecone-like raceme dendrobium</name>
    <name type="synonym">Orchid</name>
    <dbReference type="NCBI Taxonomy" id="117978"/>
    <lineage>
        <taxon>Eukaryota</taxon>
        <taxon>Viridiplantae</taxon>
        <taxon>Streptophyta</taxon>
        <taxon>Embryophyta</taxon>
        <taxon>Tracheophyta</taxon>
        <taxon>Spermatophyta</taxon>
        <taxon>Magnoliopsida</taxon>
        <taxon>Liliopsida</taxon>
        <taxon>Asparagales</taxon>
        <taxon>Orchidaceae</taxon>
        <taxon>Epidendroideae</taxon>
        <taxon>Malaxideae</taxon>
        <taxon>Dendrobiinae</taxon>
        <taxon>Dendrobium</taxon>
    </lineage>
</organism>
<evidence type="ECO:0000256" key="1">
    <source>
        <dbReference type="SAM" id="MobiDB-lite"/>
    </source>
</evidence>
<gene>
    <name evidence="2" type="ORF">M5K25_004368</name>
</gene>
<name>A0ABD0VMX0_DENTH</name>
<accession>A0ABD0VMX0</accession>
<feature type="compositionally biased region" description="Basic and acidic residues" evidence="1">
    <location>
        <begin position="53"/>
        <end position="67"/>
    </location>
</feature>
<dbReference type="PANTHER" id="PTHR36364">
    <property type="entry name" value="OS03G0203000 PROTEIN"/>
    <property type="match status" value="1"/>
</dbReference>
<dbReference type="EMBL" id="JANQDX010000004">
    <property type="protein sequence ID" value="KAL0925988.1"/>
    <property type="molecule type" value="Genomic_DNA"/>
</dbReference>
<dbReference type="Proteomes" id="UP001552299">
    <property type="component" value="Unassembled WGS sequence"/>
</dbReference>
<evidence type="ECO:0000313" key="2">
    <source>
        <dbReference type="EMBL" id="KAL0925988.1"/>
    </source>
</evidence>
<comment type="caution">
    <text evidence="2">The sequence shown here is derived from an EMBL/GenBank/DDBJ whole genome shotgun (WGS) entry which is preliminary data.</text>
</comment>
<feature type="compositionally biased region" description="Basic and acidic residues" evidence="1">
    <location>
        <begin position="81"/>
        <end position="92"/>
    </location>
</feature>
<feature type="compositionally biased region" description="Basic and acidic residues" evidence="1">
    <location>
        <begin position="131"/>
        <end position="185"/>
    </location>
</feature>
<dbReference type="AlphaFoldDB" id="A0ABD0VMX0"/>
<protein>
    <recommendedName>
        <fullName evidence="4">Btz domain-containing protein</fullName>
    </recommendedName>
</protein>
<reference evidence="2 3" key="1">
    <citation type="journal article" date="2024" name="Plant Biotechnol. J.">
        <title>Dendrobium thyrsiflorum genome and its molecular insights into genes involved in important horticultural traits.</title>
        <authorList>
            <person name="Chen B."/>
            <person name="Wang J.Y."/>
            <person name="Zheng P.J."/>
            <person name="Li K.L."/>
            <person name="Liang Y.M."/>
            <person name="Chen X.F."/>
            <person name="Zhang C."/>
            <person name="Zhao X."/>
            <person name="He X."/>
            <person name="Zhang G.Q."/>
            <person name="Liu Z.J."/>
            <person name="Xu Q."/>
        </authorList>
    </citation>
    <scope>NUCLEOTIDE SEQUENCE [LARGE SCALE GENOMIC DNA]</scope>
    <source>
        <strain evidence="2">GZMU011</strain>
    </source>
</reference>
<evidence type="ECO:0000313" key="3">
    <source>
        <dbReference type="Proteomes" id="UP001552299"/>
    </source>
</evidence>